<accession>A0ABN2RZT5</accession>
<reference evidence="3 4" key="1">
    <citation type="journal article" date="2019" name="Int. J. Syst. Evol. Microbiol.">
        <title>The Global Catalogue of Microorganisms (GCM) 10K type strain sequencing project: providing services to taxonomists for standard genome sequencing and annotation.</title>
        <authorList>
            <consortium name="The Broad Institute Genomics Platform"/>
            <consortium name="The Broad Institute Genome Sequencing Center for Infectious Disease"/>
            <person name="Wu L."/>
            <person name="Ma J."/>
        </authorList>
    </citation>
    <scope>NUCLEOTIDE SEQUENCE [LARGE SCALE GENOMIC DNA]</scope>
    <source>
        <strain evidence="3 4">JCM 14545</strain>
    </source>
</reference>
<evidence type="ECO:0000256" key="1">
    <source>
        <dbReference type="SAM" id="MobiDB-lite"/>
    </source>
</evidence>
<feature type="compositionally biased region" description="Low complexity" evidence="1">
    <location>
        <begin position="56"/>
        <end position="71"/>
    </location>
</feature>
<keyword evidence="2" id="KW-0812">Transmembrane</keyword>
<evidence type="ECO:0000313" key="4">
    <source>
        <dbReference type="Proteomes" id="UP001501116"/>
    </source>
</evidence>
<protein>
    <recommendedName>
        <fullName evidence="5">Extracellular solute-binding protein</fullName>
    </recommendedName>
</protein>
<proteinExistence type="predicted"/>
<feature type="region of interest" description="Disordered" evidence="1">
    <location>
        <begin position="1"/>
        <end position="109"/>
    </location>
</feature>
<feature type="transmembrane region" description="Helical" evidence="2">
    <location>
        <begin position="121"/>
        <end position="142"/>
    </location>
</feature>
<keyword evidence="2" id="KW-0472">Membrane</keyword>
<keyword evidence="4" id="KW-1185">Reference proteome</keyword>
<evidence type="ECO:0000313" key="3">
    <source>
        <dbReference type="EMBL" id="GAA1977804.1"/>
    </source>
</evidence>
<feature type="compositionally biased region" description="Basic and acidic residues" evidence="1">
    <location>
        <begin position="1"/>
        <end position="11"/>
    </location>
</feature>
<evidence type="ECO:0008006" key="5">
    <source>
        <dbReference type="Google" id="ProtNLM"/>
    </source>
</evidence>
<organism evidence="3 4">
    <name type="scientific">Amycolatopsis minnesotensis</name>
    <dbReference type="NCBI Taxonomy" id="337894"/>
    <lineage>
        <taxon>Bacteria</taxon>
        <taxon>Bacillati</taxon>
        <taxon>Actinomycetota</taxon>
        <taxon>Actinomycetes</taxon>
        <taxon>Pseudonocardiales</taxon>
        <taxon>Pseudonocardiaceae</taxon>
        <taxon>Amycolatopsis</taxon>
    </lineage>
</organism>
<feature type="region of interest" description="Disordered" evidence="1">
    <location>
        <begin position="283"/>
        <end position="302"/>
    </location>
</feature>
<gene>
    <name evidence="3" type="ORF">GCM10009754_62120</name>
</gene>
<dbReference type="EMBL" id="BAAANN010000029">
    <property type="protein sequence ID" value="GAA1977804.1"/>
    <property type="molecule type" value="Genomic_DNA"/>
</dbReference>
<keyword evidence="2" id="KW-1133">Transmembrane helix</keyword>
<sequence>MGRHSRAEDPAPSRPDGPPARAGRAGQPHQGHPRVRQVPPGQARANPARPQGQFRGGRPSRPAARPDQAPPAERHGDRRRATKIDVTGPIDPAAVARAKNSSDTGTHRIVGKKQRRRVAKWPIACLVLVALAVLGWLGWGWANGIVNNRAEAQASACTGGDTAIAVVVAPDAERPAKAAADRWNQASTVVHGHCVRVDVRAASSERTLNALAGRGSLDEIGGLPAAWMPDSSSWVTQLKTAKPGMISSPPEPIAVGKPADYPYVGIGGKIDDVQQRAAQSFREFLKQPTQQTDFADAGLSKR</sequence>
<comment type="caution">
    <text evidence="3">The sequence shown here is derived from an EMBL/GenBank/DDBJ whole genome shotgun (WGS) entry which is preliminary data.</text>
</comment>
<evidence type="ECO:0000256" key="2">
    <source>
        <dbReference type="SAM" id="Phobius"/>
    </source>
</evidence>
<name>A0ABN2RZT5_9PSEU</name>
<dbReference type="Proteomes" id="UP001501116">
    <property type="component" value="Unassembled WGS sequence"/>
</dbReference>